<dbReference type="PROSITE" id="PS51206">
    <property type="entry name" value="SF3_HELICASE_1"/>
    <property type="match status" value="1"/>
</dbReference>
<dbReference type="InterPro" id="IPR051620">
    <property type="entry name" value="ORF904-like_C"/>
</dbReference>
<keyword evidence="3" id="KW-0067">ATP-binding</keyword>
<name>A0A191ZW09_9RALS</name>
<dbReference type="Gene3D" id="3.40.50.300">
    <property type="entry name" value="P-loop containing nucleotide triphosphate hydrolases"/>
    <property type="match status" value="1"/>
</dbReference>
<accession>A0A191ZW09</accession>
<dbReference type="GO" id="GO:0016787">
    <property type="term" value="F:hydrolase activity"/>
    <property type="evidence" value="ECO:0007669"/>
    <property type="project" value="UniProtKB-KW"/>
</dbReference>
<dbReference type="InterPro" id="IPR045455">
    <property type="entry name" value="NrS-1_pol-like_helicase"/>
</dbReference>
<evidence type="ECO:0000313" key="6">
    <source>
        <dbReference type="EMBL" id="ANJ72268.1"/>
    </source>
</evidence>
<dbReference type="InterPro" id="IPR014015">
    <property type="entry name" value="Helicase_SF3_DNA-vir"/>
</dbReference>
<dbReference type="Proteomes" id="UP000078572">
    <property type="component" value="Chromosome 1"/>
</dbReference>
<dbReference type="EMBL" id="CP016022">
    <property type="protein sequence ID" value="ANJ72268.1"/>
    <property type="molecule type" value="Genomic_DNA"/>
</dbReference>
<dbReference type="RefSeq" id="WP_064803078.1">
    <property type="nucleotide sequence ID" value="NZ_CP016022.1"/>
</dbReference>
<evidence type="ECO:0000256" key="2">
    <source>
        <dbReference type="ARBA" id="ARBA00022801"/>
    </source>
</evidence>
<dbReference type="InterPro" id="IPR006500">
    <property type="entry name" value="Helicase_put_C_phage/plasmid"/>
</dbReference>
<evidence type="ECO:0000256" key="3">
    <source>
        <dbReference type="ARBA" id="ARBA00022840"/>
    </source>
</evidence>
<evidence type="ECO:0000256" key="1">
    <source>
        <dbReference type="ARBA" id="ARBA00022741"/>
    </source>
</evidence>
<dbReference type="GO" id="GO:0005524">
    <property type="term" value="F:ATP binding"/>
    <property type="evidence" value="ECO:0007669"/>
    <property type="project" value="UniProtKB-KW"/>
</dbReference>
<protein>
    <recommendedName>
        <fullName evidence="5">SF3 helicase domain-containing protein</fullName>
    </recommendedName>
</protein>
<feature type="domain" description="SF3 helicase" evidence="5">
    <location>
        <begin position="245"/>
        <end position="394"/>
    </location>
</feature>
<keyword evidence="7" id="KW-1185">Reference proteome</keyword>
<evidence type="ECO:0000259" key="5">
    <source>
        <dbReference type="PROSITE" id="PS51206"/>
    </source>
</evidence>
<feature type="compositionally biased region" description="Low complexity" evidence="4">
    <location>
        <begin position="49"/>
        <end position="61"/>
    </location>
</feature>
<dbReference type="InterPro" id="IPR027417">
    <property type="entry name" value="P-loop_NTPase"/>
</dbReference>
<keyword evidence="1" id="KW-0547">Nucleotide-binding</keyword>
<dbReference type="Pfam" id="PF19263">
    <property type="entry name" value="DUF5906"/>
    <property type="match status" value="1"/>
</dbReference>
<feature type="region of interest" description="Disordered" evidence="4">
    <location>
        <begin position="36"/>
        <end position="83"/>
    </location>
</feature>
<dbReference type="PANTHER" id="PTHR35372">
    <property type="entry name" value="ATP BINDING PROTEIN-RELATED"/>
    <property type="match status" value="1"/>
</dbReference>
<proteinExistence type="predicted"/>
<evidence type="ECO:0000313" key="7">
    <source>
        <dbReference type="Proteomes" id="UP000078572"/>
    </source>
</evidence>
<organism evidence="6 7">
    <name type="scientific">Ralstonia insidiosa</name>
    <dbReference type="NCBI Taxonomy" id="190721"/>
    <lineage>
        <taxon>Bacteria</taxon>
        <taxon>Pseudomonadati</taxon>
        <taxon>Pseudomonadota</taxon>
        <taxon>Betaproteobacteria</taxon>
        <taxon>Burkholderiales</taxon>
        <taxon>Burkholderiaceae</taxon>
        <taxon>Ralstonia</taxon>
    </lineage>
</organism>
<feature type="compositionally biased region" description="Basic and acidic residues" evidence="4">
    <location>
        <begin position="36"/>
        <end position="48"/>
    </location>
</feature>
<dbReference type="PANTHER" id="PTHR35372:SF2">
    <property type="entry name" value="SF3 HELICASE DOMAIN-CONTAINING PROTEIN"/>
    <property type="match status" value="1"/>
</dbReference>
<reference evidence="7" key="1">
    <citation type="submission" date="2016-06" db="EMBL/GenBank/DDBJ databases">
        <authorList>
            <person name="Xu Y."/>
            <person name="Nagy A."/>
            <person name="Yan X."/>
            <person name="Kim S.W."/>
            <person name="Haley B."/>
            <person name="Liu N.T."/>
            <person name="Nou X."/>
        </authorList>
    </citation>
    <scope>NUCLEOTIDE SEQUENCE [LARGE SCALE GENOMIC DNA]</scope>
    <source>
        <strain evidence="7">ATCC 49129</strain>
    </source>
</reference>
<dbReference type="OrthoDB" id="9097989at2"/>
<dbReference type="NCBIfam" id="TIGR01613">
    <property type="entry name" value="primase_Cterm"/>
    <property type="match status" value="1"/>
</dbReference>
<dbReference type="AlphaFoldDB" id="A0A191ZW09"/>
<gene>
    <name evidence="6" type="ORF">A9Y76_07215</name>
</gene>
<sequence>MDNLLQQNENVNNKKLEPDELIEFFESELKKDQQLKAEVDAQNKEPKTSIKSSTKAKATSTKKTKEEKPAKPKAEAKDSSTPKEKAPTVDYIFVNQKDTNGRLIVNNYRREGSLVFKWTGEYWKEQSEELIKGYIAFWLKTNYPEEFYARNLNSIFTMFTNSIPMFAKKKIDGIIVPTRHHWLRLDETTGEFEAIMPDREQPVKYIIDVIVPALGKFELPTAPLAFPPVKSKWEKFIESSLPEADVRARVQEYLGYTLTNSTRKQLMQWWLGKGANGKSVCMACVSKLHANPVSVKLAEIAQYNAHLIPASLVYATETPKKGFDEEFIKAAVAGDNVELRAIYGKKQNAELTAKWIFLMNDLPMITDFSDGLTRRINIIHWNQQFLGDKADENLVHDITTSKEEMESVLFWCLEGLQRMIKNNWKFTEAESVNKAMNEWKNAADKVRLFFVERNYHYDENKKIKTDKQTLFEAFNKWADTNHFEQMSSTGFWMRTNNIFPRLKEDPDMKDKNTGRRACYLYVKAETI</sequence>
<evidence type="ECO:0000256" key="4">
    <source>
        <dbReference type="SAM" id="MobiDB-lite"/>
    </source>
</evidence>
<keyword evidence="2" id="KW-0378">Hydrolase</keyword>
<dbReference type="GeneID" id="61525807"/>
<feature type="compositionally biased region" description="Basic and acidic residues" evidence="4">
    <location>
        <begin position="63"/>
        <end position="83"/>
    </location>
</feature>